<dbReference type="AlphaFoldDB" id="A0AAD4X6J0"/>
<feature type="domain" description="SAM" evidence="1">
    <location>
        <begin position="164"/>
        <end position="229"/>
    </location>
</feature>
<dbReference type="Pfam" id="PF07647">
    <property type="entry name" value="SAM_2"/>
    <property type="match status" value="1"/>
</dbReference>
<dbReference type="CDD" id="cd09487">
    <property type="entry name" value="SAM_superfamily"/>
    <property type="match status" value="1"/>
</dbReference>
<evidence type="ECO:0000259" key="1">
    <source>
        <dbReference type="SMART" id="SM00454"/>
    </source>
</evidence>
<name>A0AAD4X6J0_9MAGN</name>
<dbReference type="Proteomes" id="UP001202328">
    <property type="component" value="Unassembled WGS sequence"/>
</dbReference>
<comment type="caution">
    <text evidence="2">The sequence shown here is derived from an EMBL/GenBank/DDBJ whole genome shotgun (WGS) entry which is preliminary data.</text>
</comment>
<evidence type="ECO:0000313" key="3">
    <source>
        <dbReference type="Proteomes" id="UP001202328"/>
    </source>
</evidence>
<protein>
    <recommendedName>
        <fullName evidence="1">SAM domain-containing protein</fullName>
    </recommendedName>
</protein>
<evidence type="ECO:0000313" key="2">
    <source>
        <dbReference type="EMBL" id="KAI3849695.1"/>
    </source>
</evidence>
<proteinExistence type="predicted"/>
<organism evidence="2 3">
    <name type="scientific">Papaver atlanticum</name>
    <dbReference type="NCBI Taxonomy" id="357466"/>
    <lineage>
        <taxon>Eukaryota</taxon>
        <taxon>Viridiplantae</taxon>
        <taxon>Streptophyta</taxon>
        <taxon>Embryophyta</taxon>
        <taxon>Tracheophyta</taxon>
        <taxon>Spermatophyta</taxon>
        <taxon>Magnoliopsida</taxon>
        <taxon>Ranunculales</taxon>
        <taxon>Papaveraceae</taxon>
        <taxon>Papaveroideae</taxon>
        <taxon>Papaver</taxon>
    </lineage>
</organism>
<dbReference type="InterPro" id="IPR013761">
    <property type="entry name" value="SAM/pointed_sf"/>
</dbReference>
<gene>
    <name evidence="2" type="ORF">MKW98_026609</name>
</gene>
<reference evidence="2" key="1">
    <citation type="submission" date="2022-04" db="EMBL/GenBank/DDBJ databases">
        <title>A functionally conserved STORR gene fusion in Papaver species that diverged 16.8 million years ago.</title>
        <authorList>
            <person name="Catania T."/>
        </authorList>
    </citation>
    <scope>NUCLEOTIDE SEQUENCE</scope>
    <source>
        <strain evidence="2">S-188037</strain>
    </source>
</reference>
<dbReference type="Gene3D" id="1.10.150.50">
    <property type="entry name" value="Transcription Factor, Ets-1"/>
    <property type="match status" value="1"/>
</dbReference>
<dbReference type="EMBL" id="JAJJMB010016078">
    <property type="protein sequence ID" value="KAI3849695.1"/>
    <property type="molecule type" value="Genomic_DNA"/>
</dbReference>
<accession>A0AAD4X6J0</accession>
<sequence length="235" mass="25765">MEGGGSGSGTVALSLKNNNNSIKSVLARLQTKWGELEKGFQGWVCKQPLPVETVFVAATYAFQGAVAGLVFGSLAQSEAANNFLPFQNLGKTRLAQFRNFSVLRKELEEGKTIPRLAIAAFTSGYMFQLVRNIPSPEAIATGLLLAVCQGLVHEVRSNSSQLPLEDTCYTRTRCMLSSLGLQNYENNFKKNLLTDDIMPLLKESHLVSAGIPLGPRIQILNHIERDPDLLKMQAR</sequence>
<dbReference type="SUPFAM" id="SSF47769">
    <property type="entry name" value="SAM/Pointed domain"/>
    <property type="match status" value="1"/>
</dbReference>
<dbReference type="SMART" id="SM00454">
    <property type="entry name" value="SAM"/>
    <property type="match status" value="1"/>
</dbReference>
<dbReference type="InterPro" id="IPR001660">
    <property type="entry name" value="SAM"/>
</dbReference>
<keyword evidence="3" id="KW-1185">Reference proteome</keyword>